<evidence type="ECO:0000259" key="5">
    <source>
        <dbReference type="Pfam" id="PF25954"/>
    </source>
</evidence>
<evidence type="ECO:0000313" key="6">
    <source>
        <dbReference type="EMBL" id="SLN62836.1"/>
    </source>
</evidence>
<organism evidence="6 7">
    <name type="scientific">Palleronia marisminoris</name>
    <dbReference type="NCBI Taxonomy" id="315423"/>
    <lineage>
        <taxon>Bacteria</taxon>
        <taxon>Pseudomonadati</taxon>
        <taxon>Pseudomonadota</taxon>
        <taxon>Alphaproteobacteria</taxon>
        <taxon>Rhodobacterales</taxon>
        <taxon>Roseobacteraceae</taxon>
        <taxon>Palleronia</taxon>
    </lineage>
</organism>
<accession>A0A1Y5TFY1</accession>
<name>A0A1Y5TFY1_9RHOB</name>
<sequence length="404" mass="42299">MADSDRTGSTPLEFETDRGASRSIWIAALILLAVIGWMGSGFVLPSEEVAPEATVTTPQPPAVQVRESVAEAVTLTFSSEGQAQPDRDTPLRAEASGNVAELFVSKGALVEQDAPIARLSATRAEADLTQAREEQTRARRELENAQSLQERGIATADRVAEARAAAASADAAVTNAEAALDDLTIRAPFPGRLETLSLDIGEFVSSGEEVGRLVDNRPLTVEIQVPQQALNRIESGQTAEVRFITGETREGTVTFVGSAAQSETRTFLTEIEVPNEDGAIPAGISAEVVIPTGSSQAHFIPPSIVSLDPDGALGVKTFEEGRVVFHPVEIVKTALSGVWVTGLPDNAQIITIGQGFVQNGEEVRATSAPEDASASADSTLASPDDASADTAIADSAGSDEETLQ</sequence>
<feature type="domain" description="CusB-like beta-barrel" evidence="5">
    <location>
        <begin position="221"/>
        <end position="290"/>
    </location>
</feature>
<evidence type="ECO:0000313" key="7">
    <source>
        <dbReference type="Proteomes" id="UP000193870"/>
    </source>
</evidence>
<evidence type="ECO:0000256" key="4">
    <source>
        <dbReference type="SAM" id="Phobius"/>
    </source>
</evidence>
<keyword evidence="2" id="KW-0175">Coiled coil</keyword>
<dbReference type="PANTHER" id="PTHR30469">
    <property type="entry name" value="MULTIDRUG RESISTANCE PROTEIN MDTA"/>
    <property type="match status" value="1"/>
</dbReference>
<dbReference type="Pfam" id="PF25954">
    <property type="entry name" value="Beta-barrel_RND_2"/>
    <property type="match status" value="1"/>
</dbReference>
<feature type="coiled-coil region" evidence="2">
    <location>
        <begin position="121"/>
        <end position="151"/>
    </location>
</feature>
<dbReference type="GO" id="GO:0015562">
    <property type="term" value="F:efflux transmembrane transporter activity"/>
    <property type="evidence" value="ECO:0007669"/>
    <property type="project" value="TreeGrafter"/>
</dbReference>
<dbReference type="RefSeq" id="WP_085855120.1">
    <property type="nucleotide sequence ID" value="NZ_FOPF01000011.1"/>
</dbReference>
<dbReference type="STRING" id="315423.SAMN04488020_11166"/>
<keyword evidence="7" id="KW-1185">Reference proteome</keyword>
<feature type="transmembrane region" description="Helical" evidence="4">
    <location>
        <begin position="24"/>
        <end position="44"/>
    </location>
</feature>
<dbReference type="Gene3D" id="2.40.50.100">
    <property type="match status" value="1"/>
</dbReference>
<dbReference type="Gene3D" id="2.40.420.20">
    <property type="match status" value="1"/>
</dbReference>
<evidence type="ECO:0000256" key="3">
    <source>
        <dbReference type="SAM" id="MobiDB-lite"/>
    </source>
</evidence>
<dbReference type="PANTHER" id="PTHR30469:SF29">
    <property type="entry name" value="BLR2860 PROTEIN"/>
    <property type="match status" value="1"/>
</dbReference>
<dbReference type="GO" id="GO:1990281">
    <property type="term" value="C:efflux pump complex"/>
    <property type="evidence" value="ECO:0007669"/>
    <property type="project" value="TreeGrafter"/>
</dbReference>
<dbReference type="NCBIfam" id="TIGR01730">
    <property type="entry name" value="RND_mfp"/>
    <property type="match status" value="1"/>
</dbReference>
<evidence type="ECO:0000256" key="2">
    <source>
        <dbReference type="SAM" id="Coils"/>
    </source>
</evidence>
<dbReference type="SUPFAM" id="SSF111369">
    <property type="entry name" value="HlyD-like secretion proteins"/>
    <property type="match status" value="1"/>
</dbReference>
<feature type="compositionally biased region" description="Low complexity" evidence="3">
    <location>
        <begin position="365"/>
        <end position="396"/>
    </location>
</feature>
<protein>
    <submittedName>
        <fullName evidence="6">Multidrug resistance protein MdtN</fullName>
    </submittedName>
</protein>
<dbReference type="OrthoDB" id="9806939at2"/>
<evidence type="ECO:0000256" key="1">
    <source>
        <dbReference type="ARBA" id="ARBA00009477"/>
    </source>
</evidence>
<dbReference type="InterPro" id="IPR058792">
    <property type="entry name" value="Beta-barrel_RND_2"/>
</dbReference>
<proteinExistence type="inferred from homology"/>
<dbReference type="AlphaFoldDB" id="A0A1Y5TFY1"/>
<gene>
    <name evidence="6" type="primary">mdtN</name>
    <name evidence="6" type="ORF">PAM7066_03141</name>
</gene>
<dbReference type="Proteomes" id="UP000193870">
    <property type="component" value="Unassembled WGS sequence"/>
</dbReference>
<dbReference type="InterPro" id="IPR006143">
    <property type="entry name" value="RND_pump_MFP"/>
</dbReference>
<keyword evidence="4" id="KW-1133">Transmembrane helix</keyword>
<comment type="similarity">
    <text evidence="1">Belongs to the membrane fusion protein (MFP) (TC 8.A.1) family.</text>
</comment>
<dbReference type="EMBL" id="FWFV01000010">
    <property type="protein sequence ID" value="SLN62836.1"/>
    <property type="molecule type" value="Genomic_DNA"/>
</dbReference>
<feature type="region of interest" description="Disordered" evidence="3">
    <location>
        <begin position="362"/>
        <end position="404"/>
    </location>
</feature>
<keyword evidence="4" id="KW-0472">Membrane</keyword>
<reference evidence="6 7" key="1">
    <citation type="submission" date="2017-03" db="EMBL/GenBank/DDBJ databases">
        <authorList>
            <person name="Afonso C.L."/>
            <person name="Miller P.J."/>
            <person name="Scott M.A."/>
            <person name="Spackman E."/>
            <person name="Goraichik I."/>
            <person name="Dimitrov K.M."/>
            <person name="Suarez D.L."/>
            <person name="Swayne D.E."/>
        </authorList>
    </citation>
    <scope>NUCLEOTIDE SEQUENCE [LARGE SCALE GENOMIC DNA]</scope>
    <source>
        <strain evidence="6 7">CECT 7066</strain>
    </source>
</reference>
<dbReference type="Gene3D" id="2.40.30.170">
    <property type="match status" value="1"/>
</dbReference>
<dbReference type="Gene3D" id="1.10.287.470">
    <property type="entry name" value="Helix hairpin bin"/>
    <property type="match status" value="1"/>
</dbReference>
<keyword evidence="4" id="KW-0812">Transmembrane</keyword>